<dbReference type="KEGG" id="ptm:GSPATT00023665001"/>
<proteinExistence type="predicted"/>
<evidence type="ECO:0008006" key="3">
    <source>
        <dbReference type="Google" id="ProtNLM"/>
    </source>
</evidence>
<dbReference type="eggNOG" id="ENOG502QZQR">
    <property type="taxonomic scope" value="Eukaryota"/>
</dbReference>
<evidence type="ECO:0000313" key="1">
    <source>
        <dbReference type="EMBL" id="CAK90488.1"/>
    </source>
</evidence>
<dbReference type="InterPro" id="IPR038800">
    <property type="entry name" value="CCDC17"/>
</dbReference>
<dbReference type="PANTHER" id="PTHR33820">
    <property type="entry name" value="COILED-COIL DOMAIN-CONTAINING PROTEIN 17"/>
    <property type="match status" value="1"/>
</dbReference>
<name>A0E5C1_PARTE</name>
<evidence type="ECO:0000313" key="2">
    <source>
        <dbReference type="Proteomes" id="UP000000600"/>
    </source>
</evidence>
<keyword evidence="2" id="KW-1185">Reference proteome</keyword>
<dbReference type="HOGENOM" id="CLU_248923_0_0_1"/>
<dbReference type="PANTHER" id="PTHR33820:SF2">
    <property type="entry name" value="COILED-COIL DOMAIN-CONTAINING PROTEIN 17"/>
    <property type="match status" value="1"/>
</dbReference>
<dbReference type="Proteomes" id="UP000000600">
    <property type="component" value="Unassembled WGS sequence"/>
</dbReference>
<reference evidence="1 2" key="1">
    <citation type="journal article" date="2006" name="Nature">
        <title>Global trends of whole-genome duplications revealed by the ciliate Paramecium tetraurelia.</title>
        <authorList>
            <consortium name="Genoscope"/>
            <person name="Aury J.-M."/>
            <person name="Jaillon O."/>
            <person name="Duret L."/>
            <person name="Noel B."/>
            <person name="Jubin C."/>
            <person name="Porcel B.M."/>
            <person name="Segurens B."/>
            <person name="Daubin V."/>
            <person name="Anthouard V."/>
            <person name="Aiach N."/>
            <person name="Arnaiz O."/>
            <person name="Billaut A."/>
            <person name="Beisson J."/>
            <person name="Blanc I."/>
            <person name="Bouhouche K."/>
            <person name="Camara F."/>
            <person name="Duharcourt S."/>
            <person name="Guigo R."/>
            <person name="Gogendeau D."/>
            <person name="Katinka M."/>
            <person name="Keller A.-M."/>
            <person name="Kissmehl R."/>
            <person name="Klotz C."/>
            <person name="Koll F."/>
            <person name="Le Moue A."/>
            <person name="Lepere C."/>
            <person name="Malinsky S."/>
            <person name="Nowacki M."/>
            <person name="Nowak J.K."/>
            <person name="Plattner H."/>
            <person name="Poulain J."/>
            <person name="Ruiz F."/>
            <person name="Serrano V."/>
            <person name="Zagulski M."/>
            <person name="Dessen P."/>
            <person name="Betermier M."/>
            <person name="Weissenbach J."/>
            <person name="Scarpelli C."/>
            <person name="Schachter V."/>
            <person name="Sperling L."/>
            <person name="Meyer E."/>
            <person name="Cohen J."/>
            <person name="Wincker P."/>
        </authorList>
    </citation>
    <scope>NUCLEOTIDE SEQUENCE [LARGE SCALE GENOMIC DNA]</scope>
    <source>
        <strain evidence="1 2">Stock d4-2</strain>
    </source>
</reference>
<dbReference type="STRING" id="5888.A0E5C1"/>
<organism evidence="1 2">
    <name type="scientific">Paramecium tetraurelia</name>
    <dbReference type="NCBI Taxonomy" id="5888"/>
    <lineage>
        <taxon>Eukaryota</taxon>
        <taxon>Sar</taxon>
        <taxon>Alveolata</taxon>
        <taxon>Ciliophora</taxon>
        <taxon>Intramacronucleata</taxon>
        <taxon>Oligohymenophorea</taxon>
        <taxon>Peniculida</taxon>
        <taxon>Parameciidae</taxon>
        <taxon>Paramecium</taxon>
    </lineage>
</organism>
<dbReference type="EMBL" id="CT868659">
    <property type="protein sequence ID" value="CAK90488.1"/>
    <property type="molecule type" value="Genomic_DNA"/>
</dbReference>
<dbReference type="OMA" id="PQFNEGY"/>
<dbReference type="GeneID" id="5043670"/>
<dbReference type="OrthoDB" id="289416at2759"/>
<dbReference type="RefSeq" id="XP_001457885.1">
    <property type="nucleotide sequence ID" value="XM_001457848.1"/>
</dbReference>
<gene>
    <name evidence="1" type="ORF">GSPATT00023665001</name>
</gene>
<dbReference type="InParanoid" id="A0E5C1"/>
<sequence>MNRRMYDCGICQMRFEDITSYQNHKQNVNLVNNSNQFCNGTSFNGNFNEQSTTMNLGKSKVNVILGQQQEANQSSTMLLNNTTEQLELNEQEYKILRSRILERENNSNINMSQMMNNSLTYDKDQLSQLQESMNASVRVALFGQDQEREMILKELKDRTWKEREYLKDRDTIDREIKKARDAQRVQELKQLGSDRDILFERYNNFIAQCNEILNSKSGLYKKDNLDRVIQLNKIKESIEQDRMRIMSSVFSDLMNQTGHRSNDASKYAAQQILSDNSVQGAGASDIAQHWQFPDDQKVVEYDPQQIKYDQDMIEKNLQAATRLSQEIKMHMVGMDPALKRYAESNGYGSLESIFAEKSEDYSSMTPEQKKLINLLAQETDAKRALERLPYGLDYQIMQSKVDKITQMRLELERTVQEQKYYKIRENYEQTVKDSDQERKQNIRDRLLHQMESWRGEKKYNPTEGLVIHWDWCLNVPKKYDRCRLTWGMFLRGQTLNKPQIVEDHMCISDGFRVNYCMFNEHQYVYDVIPNKDIIVVIELQCYYQEGGRKRLDIYGWTVLEVFDINMNLIRGRFKLPFYPTGTNPSQLVSSDKPLKSVSNTLLFCRISFPFDNEYSKMEPLNPSTMTQEYYITGIHSRTIIKHDYDHVPQTIRKRGYNPLAFDELFNQKREIEPEEVEVVEVKEPEWQMMELGENRRGLYINIHELLNYFVKTKSKVRCFLTDVKRGVLKDEKDIPCSFETDPYEMNEQQLKSDYFGGPFVFIEEEYQFFVDLVTYAHNNRAWDDLYLIFQVFDYPPEKVEQEDDKKDNKSVVSEQSVTDVKPVGKRWYAFKLFENNILKIGRFSEFIYEPPIKKPPFDPFECRISNSQIDFSINLFDYNMGNLNEQMEKFKQLRQLKRKQRGHGKPKIKPKKEKKEKQVAYDWQNLPLSDRPFIENMKQQYQDRPFDKGFGIDFYIDQARFLPDNVTVCKIILTFMNTNLEKLYPPKSVLPDIAATTYSPTFNYKNELRSPHFDPTTIAFLTILTKDNTQKEVRIVGYCAINLFLSKATKMQPTNPLERDVVLMNGLYQLPIHCQHPAMIKPFNMNRVQKLDRLPCSTLLVRIFLAPMSDDGFKPLSINDFSQKDWEAKKVWQRMPPYGTGLYNTQFCPIRETEKLLYNIRVQRKDPKLVEIMERLLSMENIQQTMTAAQFLSWLDGALVRDAYTDLIELTFFAKYKGQVGFKVSLDGFHNVPDTDHPYVAIYSINPPGRLYLQQNQQQQQNDINLANEIITCTSYNWESALQSPQFNEGYFKFKDIPFDKNTHLVFDIRRVKFSQRGTKSIVEKVGWTVLPIFTQNGFVKSGIYQVPVLAGEITFKIIEEFQRGEIWDQIDELTKLKKQPLKYLDNMSIIVRLLDGHREGHFQTPFDHSRMIYSYIPKNRMSSYVYNAGVDAKLKTAKKLISIAPNKQQLNEFNEKISNALYQSLGLKPQDAVAAKLVQIENPNNQTNQDDQQIL</sequence>
<protein>
    <recommendedName>
        <fullName evidence="3">C2H2-type domain-containing protein</fullName>
    </recommendedName>
</protein>
<accession>A0E5C1</accession>